<proteinExistence type="predicted"/>
<protein>
    <submittedName>
        <fullName evidence="1">Transposase</fullName>
    </submittedName>
</protein>
<dbReference type="Proteomes" id="UP000184041">
    <property type="component" value="Unassembled WGS sequence"/>
</dbReference>
<dbReference type="EMBL" id="FQUS01000002">
    <property type="protein sequence ID" value="SHE61054.1"/>
    <property type="molecule type" value="Genomic_DNA"/>
</dbReference>
<accession>A0A1M4UWF8</accession>
<evidence type="ECO:0000313" key="2">
    <source>
        <dbReference type="Proteomes" id="UP000184041"/>
    </source>
</evidence>
<dbReference type="OrthoDB" id="9783459at2"/>
<dbReference type="AlphaFoldDB" id="A0A1M4UWF8"/>
<dbReference type="STRING" id="1194090.SAMN05443144_102142"/>
<gene>
    <name evidence="1" type="ORF">SAMN05443144_102142</name>
</gene>
<dbReference type="RefSeq" id="WP_073059273.1">
    <property type="nucleotide sequence ID" value="NZ_FQUS01000002.1"/>
</dbReference>
<sequence length="201" mass="23641">MDNKYVNRSKISEAKFRELVKLFALDLTATQIAKLSGLNRNTVNRYIKEIRKRLAEYCEITGPVTGYASSPNQRVEGDIRYLGIIEKEGVICVQLMNRNTEVGEKNDLMDPQSKEMDVIIDLKKDQKIWTGDRGRLQKNDQAKINRIDGFWGYAKTRMEKFKGIHSHTYFLHLKESEFRYNNDQEELYHLILKIIRKHPLF</sequence>
<reference evidence="1 2" key="1">
    <citation type="submission" date="2016-11" db="EMBL/GenBank/DDBJ databases">
        <authorList>
            <person name="Jaros S."/>
            <person name="Januszkiewicz K."/>
            <person name="Wedrychowicz H."/>
        </authorList>
    </citation>
    <scope>NUCLEOTIDE SEQUENCE [LARGE SCALE GENOMIC DNA]</scope>
    <source>
        <strain evidence="1 2">DSM 21986</strain>
    </source>
</reference>
<name>A0A1M4UWF8_9BACT</name>
<keyword evidence="2" id="KW-1185">Reference proteome</keyword>
<organism evidence="1 2">
    <name type="scientific">Fodinibius roseus</name>
    <dbReference type="NCBI Taxonomy" id="1194090"/>
    <lineage>
        <taxon>Bacteria</taxon>
        <taxon>Pseudomonadati</taxon>
        <taxon>Balneolota</taxon>
        <taxon>Balneolia</taxon>
        <taxon>Balneolales</taxon>
        <taxon>Balneolaceae</taxon>
        <taxon>Fodinibius</taxon>
    </lineage>
</organism>
<evidence type="ECO:0000313" key="1">
    <source>
        <dbReference type="EMBL" id="SHE61054.1"/>
    </source>
</evidence>